<dbReference type="CDD" id="cd02440">
    <property type="entry name" value="AdoMet_MTases"/>
    <property type="match status" value="1"/>
</dbReference>
<proteinExistence type="predicted"/>
<dbReference type="EMBL" id="JAJGCB010000008">
    <property type="protein sequence ID" value="KAJ8991511.1"/>
    <property type="molecule type" value="Genomic_DNA"/>
</dbReference>
<sequence>MSGSVTPVPDCNRTILTVDSPLVPDSDSTHSSEEDVDKYDTRSLTSSITDYPMYWGRRYHRYKDGSYLFPNDENENNRLDAQHEILNQLHGRLYFAPLDPEIVRTVLDLGTGTGIWPIELADSGFLPHATITGTDLSAVQPLEVPENVHFEIQDCSEEDWVRPYGSVDYCHVRFMAGSLTSYEDLIRNARKYLRPGTGWLECQELHPSPVSDDNTIPEDWGLKVWDEHLEYAANQSLYPARPVRIAADIKTWMEEAGYVDIHEHISKIPLGPWPRDKRLKRIGGWWLNNWLAGLQGFTYKLFSTEGLRWSREEIEVMLADVRKAATMKDVHPYQRHYVVYGRRPSPEEEQRMLARGRGLS</sequence>
<protein>
    <recommendedName>
        <fullName evidence="4">S-adenosyl-L-methionine-dependent methyltransferase</fullName>
    </recommendedName>
</protein>
<evidence type="ECO:0000313" key="2">
    <source>
        <dbReference type="EMBL" id="KAJ8991511.1"/>
    </source>
</evidence>
<reference evidence="2" key="1">
    <citation type="submission" date="2023-01" db="EMBL/GenBank/DDBJ databases">
        <title>Exophiala dermititidis isolated from Cystic Fibrosis Patient.</title>
        <authorList>
            <person name="Kurbessoian T."/>
            <person name="Crocker A."/>
            <person name="Murante D."/>
            <person name="Hogan D.A."/>
            <person name="Stajich J.E."/>
        </authorList>
    </citation>
    <scope>NUCLEOTIDE SEQUENCE</scope>
    <source>
        <strain evidence="2">Ex8</strain>
    </source>
</reference>
<dbReference type="AlphaFoldDB" id="A0AAN6EWC5"/>
<dbReference type="Proteomes" id="UP001161757">
    <property type="component" value="Unassembled WGS sequence"/>
</dbReference>
<evidence type="ECO:0008006" key="4">
    <source>
        <dbReference type="Google" id="ProtNLM"/>
    </source>
</evidence>
<accession>A0AAN6EWC5</accession>
<dbReference type="InterPro" id="IPR029063">
    <property type="entry name" value="SAM-dependent_MTases_sf"/>
</dbReference>
<name>A0AAN6EWC5_EXODE</name>
<dbReference type="PANTHER" id="PTHR43591">
    <property type="entry name" value="METHYLTRANSFERASE"/>
    <property type="match status" value="1"/>
</dbReference>
<dbReference type="Pfam" id="PF13489">
    <property type="entry name" value="Methyltransf_23"/>
    <property type="match status" value="1"/>
</dbReference>
<evidence type="ECO:0000313" key="3">
    <source>
        <dbReference type="Proteomes" id="UP001161757"/>
    </source>
</evidence>
<evidence type="ECO:0000256" key="1">
    <source>
        <dbReference type="SAM" id="MobiDB-lite"/>
    </source>
</evidence>
<dbReference type="GO" id="GO:0008168">
    <property type="term" value="F:methyltransferase activity"/>
    <property type="evidence" value="ECO:0007669"/>
    <property type="project" value="TreeGrafter"/>
</dbReference>
<organism evidence="2 3">
    <name type="scientific">Exophiala dermatitidis</name>
    <name type="common">Black yeast-like fungus</name>
    <name type="synonym">Wangiella dermatitidis</name>
    <dbReference type="NCBI Taxonomy" id="5970"/>
    <lineage>
        <taxon>Eukaryota</taxon>
        <taxon>Fungi</taxon>
        <taxon>Dikarya</taxon>
        <taxon>Ascomycota</taxon>
        <taxon>Pezizomycotina</taxon>
        <taxon>Eurotiomycetes</taxon>
        <taxon>Chaetothyriomycetidae</taxon>
        <taxon>Chaetothyriales</taxon>
        <taxon>Herpotrichiellaceae</taxon>
        <taxon>Exophiala</taxon>
    </lineage>
</organism>
<dbReference type="SUPFAM" id="SSF53335">
    <property type="entry name" value="S-adenosyl-L-methionine-dependent methyltransferases"/>
    <property type="match status" value="1"/>
</dbReference>
<feature type="region of interest" description="Disordered" evidence="1">
    <location>
        <begin position="17"/>
        <end position="38"/>
    </location>
</feature>
<gene>
    <name evidence="2" type="ORF">HRR80_004843</name>
</gene>
<dbReference type="Gene3D" id="3.40.50.150">
    <property type="entry name" value="Vaccinia Virus protein VP39"/>
    <property type="match status" value="1"/>
</dbReference>
<feature type="compositionally biased region" description="Basic and acidic residues" evidence="1">
    <location>
        <begin position="27"/>
        <end position="38"/>
    </location>
</feature>
<comment type="caution">
    <text evidence="2">The sequence shown here is derived from an EMBL/GenBank/DDBJ whole genome shotgun (WGS) entry which is preliminary data.</text>
</comment>
<dbReference type="PANTHER" id="PTHR43591:SF10">
    <property type="entry name" value="ABC TRANSMEMBRANE TYPE-1 DOMAIN-CONTAINING PROTEIN-RELATED"/>
    <property type="match status" value="1"/>
</dbReference>